<comment type="caution">
    <text evidence="4">The sequence shown here is derived from an EMBL/GenBank/DDBJ whole genome shotgun (WGS) entry which is preliminary data.</text>
</comment>
<evidence type="ECO:0000313" key="5">
    <source>
        <dbReference type="Proteomes" id="UP001217485"/>
    </source>
</evidence>
<keyword evidence="2" id="KW-0732">Signal</keyword>
<dbReference type="Gene3D" id="3.40.33.10">
    <property type="entry name" value="CAP"/>
    <property type="match status" value="1"/>
</dbReference>
<dbReference type="InterPro" id="IPR014044">
    <property type="entry name" value="CAP_dom"/>
</dbReference>
<evidence type="ECO:0000313" key="4">
    <source>
        <dbReference type="EMBL" id="MDC0678467.1"/>
    </source>
</evidence>
<proteinExistence type="predicted"/>
<feature type="region of interest" description="Disordered" evidence="1">
    <location>
        <begin position="28"/>
        <end position="47"/>
    </location>
</feature>
<accession>A0ABT5BWD6</accession>
<gene>
    <name evidence="4" type="ORF">POL72_12055</name>
</gene>
<protein>
    <submittedName>
        <fullName evidence="4">CAP domain-containing protein</fullName>
    </submittedName>
</protein>
<dbReference type="InterPro" id="IPR018244">
    <property type="entry name" value="Allrgn_V5/Tpx1_CS"/>
</dbReference>
<dbReference type="SUPFAM" id="SSF55797">
    <property type="entry name" value="PR-1-like"/>
    <property type="match status" value="1"/>
</dbReference>
<dbReference type="SMART" id="SM00198">
    <property type="entry name" value="SCP"/>
    <property type="match status" value="1"/>
</dbReference>
<name>A0ABT5BWD6_9BACT</name>
<dbReference type="Pfam" id="PF00188">
    <property type="entry name" value="CAP"/>
    <property type="match status" value="1"/>
</dbReference>
<organism evidence="4 5">
    <name type="scientific">Sorangium atrum</name>
    <dbReference type="NCBI Taxonomy" id="2995308"/>
    <lineage>
        <taxon>Bacteria</taxon>
        <taxon>Pseudomonadati</taxon>
        <taxon>Myxococcota</taxon>
        <taxon>Polyangia</taxon>
        <taxon>Polyangiales</taxon>
        <taxon>Polyangiaceae</taxon>
        <taxon>Sorangium</taxon>
    </lineage>
</organism>
<feature type="compositionally biased region" description="Low complexity" evidence="1">
    <location>
        <begin position="28"/>
        <end position="38"/>
    </location>
</feature>
<feature type="signal peptide" evidence="2">
    <location>
        <begin position="1"/>
        <end position="21"/>
    </location>
</feature>
<evidence type="ECO:0000259" key="3">
    <source>
        <dbReference type="SMART" id="SM00198"/>
    </source>
</evidence>
<evidence type="ECO:0000256" key="2">
    <source>
        <dbReference type="SAM" id="SignalP"/>
    </source>
</evidence>
<dbReference type="PROSITE" id="PS01009">
    <property type="entry name" value="CRISP_1"/>
    <property type="match status" value="1"/>
</dbReference>
<sequence>MNTLGSRLHGFALFSLMLALAAGCGSSSDDADAPASGQGDDEPPRMVGMTAAHNAARAAVDPPADQPLPPLSWSSELAAVAQAHADKCVFRHSANGYGENLFATSSGASPAPEDVVGSWIDEAVSYDLASNACSAATCGHYTQVVWADSLRLGCGIASCADGSPFEGGSAWQFWVCTYDPPGNFVGERPY</sequence>
<dbReference type="EMBL" id="JAQNDK010000001">
    <property type="protein sequence ID" value="MDC0678467.1"/>
    <property type="molecule type" value="Genomic_DNA"/>
</dbReference>
<dbReference type="PANTHER" id="PTHR10334">
    <property type="entry name" value="CYSTEINE-RICH SECRETORY PROTEIN-RELATED"/>
    <property type="match status" value="1"/>
</dbReference>
<dbReference type="RefSeq" id="WP_272095289.1">
    <property type="nucleotide sequence ID" value="NZ_JAQNDK010000001.1"/>
</dbReference>
<dbReference type="PRINTS" id="PR00837">
    <property type="entry name" value="V5TPXLIKE"/>
</dbReference>
<reference evidence="4 5" key="1">
    <citation type="submission" date="2023-01" db="EMBL/GenBank/DDBJ databases">
        <title>Minimal conservation of predation-associated metabolite biosynthetic gene clusters underscores biosynthetic potential of Myxococcota including descriptions for ten novel species: Archangium lansinium sp. nov., Myxococcus landrumus sp. nov., Nannocystis bai.</title>
        <authorList>
            <person name="Ahearne A."/>
            <person name="Stevens C."/>
            <person name="Dowd S."/>
        </authorList>
    </citation>
    <scope>NUCLEOTIDE SEQUENCE [LARGE SCALE GENOMIC DNA]</scope>
    <source>
        <strain evidence="4 5">WIWO2</strain>
    </source>
</reference>
<dbReference type="InterPro" id="IPR035940">
    <property type="entry name" value="CAP_sf"/>
</dbReference>
<keyword evidence="5" id="KW-1185">Reference proteome</keyword>
<dbReference type="PROSITE" id="PS51257">
    <property type="entry name" value="PROKAR_LIPOPROTEIN"/>
    <property type="match status" value="1"/>
</dbReference>
<feature type="domain" description="SCP" evidence="3">
    <location>
        <begin position="49"/>
        <end position="186"/>
    </location>
</feature>
<dbReference type="InterPro" id="IPR001283">
    <property type="entry name" value="CRISP-related"/>
</dbReference>
<feature type="chain" id="PRO_5045173535" evidence="2">
    <location>
        <begin position="22"/>
        <end position="190"/>
    </location>
</feature>
<evidence type="ECO:0000256" key="1">
    <source>
        <dbReference type="SAM" id="MobiDB-lite"/>
    </source>
</evidence>
<dbReference type="Proteomes" id="UP001217485">
    <property type="component" value="Unassembled WGS sequence"/>
</dbReference>